<dbReference type="AlphaFoldDB" id="A0A448XGD0"/>
<feature type="region of interest" description="Disordered" evidence="1">
    <location>
        <begin position="8"/>
        <end position="36"/>
    </location>
</feature>
<evidence type="ECO:0000313" key="2">
    <source>
        <dbReference type="EMBL" id="VEL35833.1"/>
    </source>
</evidence>
<dbReference type="EMBL" id="CAAALY010250797">
    <property type="protein sequence ID" value="VEL35833.1"/>
    <property type="molecule type" value="Genomic_DNA"/>
</dbReference>
<comment type="caution">
    <text evidence="2">The sequence shown here is derived from an EMBL/GenBank/DDBJ whole genome shotgun (WGS) entry which is preliminary data.</text>
</comment>
<proteinExistence type="predicted"/>
<dbReference type="Proteomes" id="UP000784294">
    <property type="component" value="Unassembled WGS sequence"/>
</dbReference>
<accession>A0A448XGD0</accession>
<reference evidence="2" key="1">
    <citation type="submission" date="2018-11" db="EMBL/GenBank/DDBJ databases">
        <authorList>
            <consortium name="Pathogen Informatics"/>
        </authorList>
    </citation>
    <scope>NUCLEOTIDE SEQUENCE</scope>
</reference>
<evidence type="ECO:0000256" key="1">
    <source>
        <dbReference type="SAM" id="MobiDB-lite"/>
    </source>
</evidence>
<sequence length="81" mass="9193">MLLRLAKVTDDADYDANKTSGNVPRPRSDFGNDHGYNGLRTRCPGSRRLLNVFVESPSMLWQYAKLSLTRSSSNLLFIKFL</sequence>
<name>A0A448XGD0_9PLAT</name>
<organism evidence="2 3">
    <name type="scientific">Protopolystoma xenopodis</name>
    <dbReference type="NCBI Taxonomy" id="117903"/>
    <lineage>
        <taxon>Eukaryota</taxon>
        <taxon>Metazoa</taxon>
        <taxon>Spiralia</taxon>
        <taxon>Lophotrochozoa</taxon>
        <taxon>Platyhelminthes</taxon>
        <taxon>Monogenea</taxon>
        <taxon>Polyopisthocotylea</taxon>
        <taxon>Polystomatidea</taxon>
        <taxon>Polystomatidae</taxon>
        <taxon>Protopolystoma</taxon>
    </lineage>
</organism>
<gene>
    <name evidence="2" type="ORF">PXEA_LOCUS29273</name>
</gene>
<protein>
    <submittedName>
        <fullName evidence="2">Uncharacterized protein</fullName>
    </submittedName>
</protein>
<evidence type="ECO:0000313" key="3">
    <source>
        <dbReference type="Proteomes" id="UP000784294"/>
    </source>
</evidence>
<keyword evidence="3" id="KW-1185">Reference proteome</keyword>